<evidence type="ECO:0000313" key="1">
    <source>
        <dbReference type="EMBL" id="OGI77022.1"/>
    </source>
</evidence>
<dbReference type="EMBL" id="MFUA01000015">
    <property type="protein sequence ID" value="OGI77022.1"/>
    <property type="molecule type" value="Genomic_DNA"/>
</dbReference>
<gene>
    <name evidence="1" type="ORF">A3B85_00820</name>
</gene>
<reference evidence="1 2" key="1">
    <citation type="journal article" date="2016" name="Nat. Commun.">
        <title>Thousands of microbial genomes shed light on interconnected biogeochemical processes in an aquifer system.</title>
        <authorList>
            <person name="Anantharaman K."/>
            <person name="Brown C.T."/>
            <person name="Hug L.A."/>
            <person name="Sharon I."/>
            <person name="Castelle C.J."/>
            <person name="Probst A.J."/>
            <person name="Thomas B.C."/>
            <person name="Singh A."/>
            <person name="Wilkins M.J."/>
            <person name="Karaoz U."/>
            <person name="Brodie E.L."/>
            <person name="Williams K.H."/>
            <person name="Hubbard S.S."/>
            <person name="Banfield J.F."/>
        </authorList>
    </citation>
    <scope>NUCLEOTIDE SEQUENCE [LARGE SCALE GENOMIC DNA]</scope>
</reference>
<accession>A0A1F6W5D9</accession>
<evidence type="ECO:0000313" key="2">
    <source>
        <dbReference type="Proteomes" id="UP000178374"/>
    </source>
</evidence>
<dbReference type="STRING" id="1801750.A3B85_00820"/>
<name>A0A1F6W5D9_9BACT</name>
<dbReference type="AlphaFoldDB" id="A0A1F6W5D9"/>
<organism evidence="1 2">
    <name type="scientific">Candidatus Nomurabacteria bacterium RIFCSPHIGHO2_02_FULL_37_13</name>
    <dbReference type="NCBI Taxonomy" id="1801750"/>
    <lineage>
        <taxon>Bacteria</taxon>
        <taxon>Candidatus Nomuraibacteriota</taxon>
    </lineage>
</organism>
<comment type="caution">
    <text evidence="1">The sequence shown here is derived from an EMBL/GenBank/DDBJ whole genome shotgun (WGS) entry which is preliminary data.</text>
</comment>
<proteinExistence type="predicted"/>
<sequence>MLGEDKNLKDSDLSPTPLLDKERGEGVRWLSYTKTNKLIIALYMVTDIIDKEEPLRNKLRTLGTEIISDISSIPSQAGQKIIEIMSFLDIASAINLISEMNCNILKKEFLELERSIKEYGQKKSIWLEEFLPERQSIGHNKSSRTEPIRTRIGVQKGSTLLKALSGIKDMHKNNPILYKAEDFRSGFDSLKKQRRESILKIIKTRPSSSVDKPNGVSIKDIVLALRNLGEERGEKTLQRELASMVKDGVLYKTGEKRWSRYFIK</sequence>
<protein>
    <submittedName>
        <fullName evidence="1">Uncharacterized protein</fullName>
    </submittedName>
</protein>
<dbReference type="Proteomes" id="UP000178374">
    <property type="component" value="Unassembled WGS sequence"/>
</dbReference>